<evidence type="ECO:0000313" key="2">
    <source>
        <dbReference type="EMBL" id="TCK67368.1"/>
    </source>
</evidence>
<feature type="transmembrane region" description="Helical" evidence="1">
    <location>
        <begin position="64"/>
        <end position="85"/>
    </location>
</feature>
<reference evidence="2 3" key="1">
    <citation type="journal article" date="2015" name="Stand. Genomic Sci.">
        <title>Genomic Encyclopedia of Bacterial and Archaeal Type Strains, Phase III: the genomes of soil and plant-associated and newly described type strains.</title>
        <authorList>
            <person name="Whitman W.B."/>
            <person name="Woyke T."/>
            <person name="Klenk H.P."/>
            <person name="Zhou Y."/>
            <person name="Lilburn T.G."/>
            <person name="Beck B.J."/>
            <person name="De Vos P."/>
            <person name="Vandamme P."/>
            <person name="Eisen J.A."/>
            <person name="Garrity G."/>
            <person name="Hugenholtz P."/>
            <person name="Kyrpides N.C."/>
        </authorList>
    </citation>
    <scope>NUCLEOTIDE SEQUENCE [LARGE SCALE GENOMIC DNA]</scope>
    <source>
        <strain evidence="2 3">CECT 8445</strain>
    </source>
</reference>
<keyword evidence="1" id="KW-0472">Membrane</keyword>
<sequence length="86" mass="9963">MHGNSMNVSVQNNLKLLQNRNRDKFKNVLGGYKSSKKTEYNLPKASAKQLRDIRKRMQAERKIWWLKAVALTIIASSILVVMMFVI</sequence>
<proteinExistence type="predicted"/>
<keyword evidence="1" id="KW-1133">Transmembrane helix</keyword>
<dbReference type="RefSeq" id="WP_132704431.1">
    <property type="nucleotide sequence ID" value="NZ_SMGI01000002.1"/>
</dbReference>
<organism evidence="2 3">
    <name type="scientific">Winogradskyella wandonensis</name>
    <dbReference type="NCBI Taxonomy" id="1442586"/>
    <lineage>
        <taxon>Bacteria</taxon>
        <taxon>Pseudomonadati</taxon>
        <taxon>Bacteroidota</taxon>
        <taxon>Flavobacteriia</taxon>
        <taxon>Flavobacteriales</taxon>
        <taxon>Flavobacteriaceae</taxon>
        <taxon>Winogradskyella</taxon>
    </lineage>
</organism>
<dbReference type="Proteomes" id="UP000295714">
    <property type="component" value="Unassembled WGS sequence"/>
</dbReference>
<evidence type="ECO:0000256" key="1">
    <source>
        <dbReference type="SAM" id="Phobius"/>
    </source>
</evidence>
<gene>
    <name evidence="2" type="ORF">DFQ05_1142</name>
</gene>
<accession>A0A4R1KQR6</accession>
<dbReference type="AlphaFoldDB" id="A0A4R1KQR6"/>
<name>A0A4R1KQR6_9FLAO</name>
<protein>
    <submittedName>
        <fullName evidence="2">Uncharacterized protein</fullName>
    </submittedName>
</protein>
<evidence type="ECO:0000313" key="3">
    <source>
        <dbReference type="Proteomes" id="UP000295714"/>
    </source>
</evidence>
<comment type="caution">
    <text evidence="2">The sequence shown here is derived from an EMBL/GenBank/DDBJ whole genome shotgun (WGS) entry which is preliminary data.</text>
</comment>
<keyword evidence="3" id="KW-1185">Reference proteome</keyword>
<keyword evidence="1" id="KW-0812">Transmembrane</keyword>
<dbReference type="EMBL" id="SMGI01000002">
    <property type="protein sequence ID" value="TCK67368.1"/>
    <property type="molecule type" value="Genomic_DNA"/>
</dbReference>
<dbReference type="OrthoDB" id="1448903at2"/>